<proteinExistence type="predicted"/>
<protein>
    <recommendedName>
        <fullName evidence="9">Gustatory receptor</fullName>
    </recommendedName>
</protein>
<evidence type="ECO:0000256" key="5">
    <source>
        <dbReference type="ARBA" id="ARBA00023136"/>
    </source>
</evidence>
<evidence type="ECO:0000256" key="4">
    <source>
        <dbReference type="ARBA" id="ARBA00022989"/>
    </source>
</evidence>
<comment type="caution">
    <text evidence="7">The sequence shown here is derived from an EMBL/GenBank/DDBJ whole genome shotgun (WGS) entry which is preliminary data.</text>
</comment>
<evidence type="ECO:0000313" key="7">
    <source>
        <dbReference type="EMBL" id="CAK1545721.1"/>
    </source>
</evidence>
<comment type="subcellular location">
    <subcellularLocation>
        <location evidence="1">Cell membrane</location>
        <topology evidence="1">Multi-pass membrane protein</topology>
    </subcellularLocation>
</comment>
<dbReference type="AlphaFoldDB" id="A0AAV1J8B6"/>
<feature type="transmembrane region" description="Helical" evidence="6">
    <location>
        <begin position="125"/>
        <end position="147"/>
    </location>
</feature>
<dbReference type="GO" id="GO:0005886">
    <property type="term" value="C:plasma membrane"/>
    <property type="evidence" value="ECO:0007669"/>
    <property type="project" value="UniProtKB-SubCell"/>
</dbReference>
<organism evidence="7 8">
    <name type="scientific">Leptosia nina</name>
    <dbReference type="NCBI Taxonomy" id="320188"/>
    <lineage>
        <taxon>Eukaryota</taxon>
        <taxon>Metazoa</taxon>
        <taxon>Ecdysozoa</taxon>
        <taxon>Arthropoda</taxon>
        <taxon>Hexapoda</taxon>
        <taxon>Insecta</taxon>
        <taxon>Pterygota</taxon>
        <taxon>Neoptera</taxon>
        <taxon>Endopterygota</taxon>
        <taxon>Lepidoptera</taxon>
        <taxon>Glossata</taxon>
        <taxon>Ditrysia</taxon>
        <taxon>Papilionoidea</taxon>
        <taxon>Pieridae</taxon>
        <taxon>Pierinae</taxon>
        <taxon>Leptosia</taxon>
    </lineage>
</organism>
<evidence type="ECO:0000256" key="1">
    <source>
        <dbReference type="ARBA" id="ARBA00004651"/>
    </source>
</evidence>
<dbReference type="Proteomes" id="UP001497472">
    <property type="component" value="Unassembled WGS sequence"/>
</dbReference>
<name>A0AAV1J8B6_9NEOP</name>
<dbReference type="Pfam" id="PF08395">
    <property type="entry name" value="7tm_7"/>
    <property type="match status" value="1"/>
</dbReference>
<keyword evidence="4 6" id="KW-1133">Transmembrane helix</keyword>
<evidence type="ECO:0000313" key="8">
    <source>
        <dbReference type="Proteomes" id="UP001497472"/>
    </source>
</evidence>
<keyword evidence="3 6" id="KW-0812">Transmembrane</keyword>
<evidence type="ECO:0000256" key="3">
    <source>
        <dbReference type="ARBA" id="ARBA00022692"/>
    </source>
</evidence>
<feature type="transmembrane region" description="Helical" evidence="6">
    <location>
        <begin position="201"/>
        <end position="221"/>
    </location>
</feature>
<evidence type="ECO:0000256" key="6">
    <source>
        <dbReference type="SAM" id="Phobius"/>
    </source>
</evidence>
<feature type="transmembrane region" description="Helical" evidence="6">
    <location>
        <begin position="99"/>
        <end position="118"/>
    </location>
</feature>
<dbReference type="GO" id="GO:0050909">
    <property type="term" value="P:sensory perception of taste"/>
    <property type="evidence" value="ECO:0007669"/>
    <property type="project" value="InterPro"/>
</dbReference>
<dbReference type="InterPro" id="IPR013604">
    <property type="entry name" value="7TM_chemorcpt"/>
</dbReference>
<keyword evidence="2" id="KW-1003">Cell membrane</keyword>
<keyword evidence="8" id="KW-1185">Reference proteome</keyword>
<accession>A0AAV1J8B6</accession>
<evidence type="ECO:0008006" key="9">
    <source>
        <dbReference type="Google" id="ProtNLM"/>
    </source>
</evidence>
<keyword evidence="5 6" id="KW-0472">Membrane</keyword>
<evidence type="ECO:0000256" key="2">
    <source>
        <dbReference type="ARBA" id="ARBA00022475"/>
    </source>
</evidence>
<sequence length="223" mass="26028">MDLFTFIVYSEAPASYAVVVKIIEIAQDISHLPIAILFEMLWFRMRFLHKYLRAQLTEDKNVEEKSICLRKFLYMYRSLLDNVENVFRPLAALTLLEVVYSYIKILSDVHFAIVVIINEKSVRNLTLTVFLGSVLDFSVLSVGAIFLEKTLNEYGGMKSTISAELMVLKDKQYREQIYTCLNYLEVRPPSYTIWHILPMNFRMMVILLDLIVTYVIVLISFKI</sequence>
<dbReference type="EMBL" id="CAVLEF010000007">
    <property type="protein sequence ID" value="CAK1545721.1"/>
    <property type="molecule type" value="Genomic_DNA"/>
</dbReference>
<reference evidence="7 8" key="1">
    <citation type="submission" date="2023-11" db="EMBL/GenBank/DDBJ databases">
        <authorList>
            <person name="Okamura Y."/>
        </authorList>
    </citation>
    <scope>NUCLEOTIDE SEQUENCE [LARGE SCALE GENOMIC DNA]</scope>
</reference>
<gene>
    <name evidence="7" type="ORF">LNINA_LOCUS5343</name>
</gene>